<dbReference type="EMBL" id="PGCI01000067">
    <property type="protein sequence ID" value="PLW43538.1"/>
    <property type="molecule type" value="Genomic_DNA"/>
</dbReference>
<reference evidence="2 3" key="1">
    <citation type="submission" date="2017-11" db="EMBL/GenBank/DDBJ databases">
        <title>De novo assembly and phasing of dikaryotic genomes from two isolates of Puccinia coronata f. sp. avenae, the causal agent of oat crown rust.</title>
        <authorList>
            <person name="Miller M.E."/>
            <person name="Zhang Y."/>
            <person name="Omidvar V."/>
            <person name="Sperschneider J."/>
            <person name="Schwessinger B."/>
            <person name="Raley C."/>
            <person name="Palmer J.M."/>
            <person name="Garnica D."/>
            <person name="Upadhyaya N."/>
            <person name="Rathjen J."/>
            <person name="Taylor J.M."/>
            <person name="Park R.F."/>
            <person name="Dodds P.N."/>
            <person name="Hirsch C.D."/>
            <person name="Kianian S.F."/>
            <person name="Figueroa M."/>
        </authorList>
    </citation>
    <scope>NUCLEOTIDE SEQUENCE [LARGE SCALE GENOMIC DNA]</scope>
    <source>
        <strain evidence="2">12SD80</strain>
    </source>
</reference>
<feature type="compositionally biased region" description="Polar residues" evidence="1">
    <location>
        <begin position="66"/>
        <end position="78"/>
    </location>
</feature>
<accession>A0A2N5V0L1</accession>
<evidence type="ECO:0000313" key="3">
    <source>
        <dbReference type="Proteomes" id="UP000235392"/>
    </source>
</evidence>
<proteinExistence type="predicted"/>
<dbReference type="AlphaFoldDB" id="A0A2N5V0L1"/>
<evidence type="ECO:0000256" key="1">
    <source>
        <dbReference type="SAM" id="MobiDB-lite"/>
    </source>
</evidence>
<organism evidence="2 3">
    <name type="scientific">Puccinia coronata f. sp. avenae</name>
    <dbReference type="NCBI Taxonomy" id="200324"/>
    <lineage>
        <taxon>Eukaryota</taxon>
        <taxon>Fungi</taxon>
        <taxon>Dikarya</taxon>
        <taxon>Basidiomycota</taxon>
        <taxon>Pucciniomycotina</taxon>
        <taxon>Pucciniomycetes</taxon>
        <taxon>Pucciniales</taxon>
        <taxon>Pucciniaceae</taxon>
        <taxon>Puccinia</taxon>
    </lineage>
</organism>
<dbReference type="Proteomes" id="UP000235392">
    <property type="component" value="Unassembled WGS sequence"/>
</dbReference>
<evidence type="ECO:0000313" key="2">
    <source>
        <dbReference type="EMBL" id="PLW43538.1"/>
    </source>
</evidence>
<sequence length="78" mass="8502">MFLQLDKAYSPLGISDDHQHHLVLSKDKDVLPPSSSATSSSLPCAHRAILPLATTPTHHHHCHSHNSLPTQTTTTETC</sequence>
<protein>
    <submittedName>
        <fullName evidence="2">Uncharacterized protein</fullName>
    </submittedName>
</protein>
<gene>
    <name evidence="2" type="ORF">PCASD_06782</name>
</gene>
<name>A0A2N5V0L1_9BASI</name>
<feature type="region of interest" description="Disordered" evidence="1">
    <location>
        <begin position="56"/>
        <end position="78"/>
    </location>
</feature>
<comment type="caution">
    <text evidence="2">The sequence shown here is derived from an EMBL/GenBank/DDBJ whole genome shotgun (WGS) entry which is preliminary data.</text>
</comment>